<dbReference type="EMBL" id="JABEBT010000054">
    <property type="protein sequence ID" value="KAF7634607.1"/>
    <property type="molecule type" value="Genomic_DNA"/>
</dbReference>
<evidence type="ECO:0000256" key="2">
    <source>
        <dbReference type="ARBA" id="ARBA00023157"/>
    </source>
</evidence>
<evidence type="ECO:0000256" key="3">
    <source>
        <dbReference type="PROSITE-ProRule" id="PRU00059"/>
    </source>
</evidence>
<dbReference type="PROSITE" id="PS01180">
    <property type="entry name" value="CUB"/>
    <property type="match status" value="2"/>
</dbReference>
<evidence type="ECO:0000256" key="1">
    <source>
        <dbReference type="ARBA" id="ARBA00022737"/>
    </source>
</evidence>
<protein>
    <recommendedName>
        <fullName evidence="4">CUB domain-containing protein</fullName>
    </recommendedName>
</protein>
<accession>A0A8S9ZMB2</accession>
<evidence type="ECO:0000313" key="6">
    <source>
        <dbReference type="Proteomes" id="UP000605970"/>
    </source>
</evidence>
<dbReference type="Gene3D" id="2.60.120.290">
    <property type="entry name" value="Spermadhesin, CUB domain"/>
    <property type="match status" value="2"/>
</dbReference>
<name>A0A8S9ZMB2_9BILA</name>
<dbReference type="PANTHER" id="PTHR24251">
    <property type="entry name" value="OVOCHYMASE-RELATED"/>
    <property type="match status" value="1"/>
</dbReference>
<reference evidence="5" key="1">
    <citation type="journal article" date="2020" name="Ecol. Evol.">
        <title>Genome structure and content of the rice root-knot nematode (Meloidogyne graminicola).</title>
        <authorList>
            <person name="Phan N.T."/>
            <person name="Danchin E.G.J."/>
            <person name="Klopp C."/>
            <person name="Perfus-Barbeoch L."/>
            <person name="Kozlowski D.K."/>
            <person name="Koutsovoulos G.D."/>
            <person name="Lopez-Roques C."/>
            <person name="Bouchez O."/>
            <person name="Zahm M."/>
            <person name="Besnard G."/>
            <person name="Bellafiore S."/>
        </authorList>
    </citation>
    <scope>NUCLEOTIDE SEQUENCE</scope>
    <source>
        <strain evidence="5">VN-18</strain>
    </source>
</reference>
<evidence type="ECO:0000313" key="5">
    <source>
        <dbReference type="EMBL" id="KAF7634607.1"/>
    </source>
</evidence>
<organism evidence="5 6">
    <name type="scientific">Meloidogyne graminicola</name>
    <dbReference type="NCBI Taxonomy" id="189291"/>
    <lineage>
        <taxon>Eukaryota</taxon>
        <taxon>Metazoa</taxon>
        <taxon>Ecdysozoa</taxon>
        <taxon>Nematoda</taxon>
        <taxon>Chromadorea</taxon>
        <taxon>Rhabditida</taxon>
        <taxon>Tylenchina</taxon>
        <taxon>Tylenchomorpha</taxon>
        <taxon>Tylenchoidea</taxon>
        <taxon>Meloidogynidae</taxon>
        <taxon>Meloidogyninae</taxon>
        <taxon>Meloidogyne</taxon>
    </lineage>
</organism>
<sequence length="712" mass="80580">MDLEQHKKELFSKKKDTKAIPIELLVNIIETVNTRPDGEAIFGKDRLKKHLKYAKNLLASTTIIYLFFVKSFRKRKIVLINMADLISQKYIIFLTGLISDNHCDEALYVLNDLMRRQATKNSDFFPIYLTLVSKILNARPETVTYGLLSMLRNFLFEVLKQMKVPANFVEEIDEQTIKKFEKCLFAVHFNALQKAIELIIASQEEQQTDGAFETMKNKLKVLQHQLKMSGLRYIGLIQCDKAFYDAAIACSALDVPKYDNMAFLLFSVLMGIIAESEIGDEMYFTGEMLFEGTDVPNIYTIPTQLYLTPKEKAEVVIQHTALSVGRIFNQTPLPLDSRGCYEASTVDIPGSVSPVCVISGYPVLLDVHHFGNDIMATGRAFSIFNALIKEYQSKELLDIQDQKLLSARQELLQISFCLKVHIILKGEAQPISFLVLIREFTGYGWGVTNIFIENYQCCDLNSLHRDCPFDSVEVFDGHLINNQSRQLIICGDKAPEGELKSTGNGLIVRFTSDHSTNFEGFRMVLTATLGPNKGCGGSLKALENNWQKINVPIDPITKQYYPNLRCEWNIEAEKGNLIEIRLIELKLEQKLQQQHNIINSTLANNIGISLFEIIPCFDYIAIYDGPKSTSPLLLNPSCNLPLNENELIPSFISSHRHIDVLFFSDSTTELSGNGFQAEYRSIKSDCGGAFLANTEWTEIIVVGFFIQHNNNL</sequence>
<dbReference type="SMART" id="SM00042">
    <property type="entry name" value="CUB"/>
    <property type="match status" value="1"/>
</dbReference>
<proteinExistence type="predicted"/>
<feature type="domain" description="CUB" evidence="4">
    <location>
        <begin position="535"/>
        <end position="682"/>
    </location>
</feature>
<comment type="caution">
    <text evidence="3">Lacks conserved residue(s) required for the propagation of feature annotation.</text>
</comment>
<dbReference type="CDD" id="cd00041">
    <property type="entry name" value="CUB"/>
    <property type="match status" value="2"/>
</dbReference>
<dbReference type="Proteomes" id="UP000605970">
    <property type="component" value="Unassembled WGS sequence"/>
</dbReference>
<dbReference type="InterPro" id="IPR035914">
    <property type="entry name" value="Sperma_CUB_dom_sf"/>
</dbReference>
<keyword evidence="2" id="KW-1015">Disulfide bond</keyword>
<dbReference type="Pfam" id="PF00431">
    <property type="entry name" value="CUB"/>
    <property type="match status" value="1"/>
</dbReference>
<keyword evidence="6" id="KW-1185">Reference proteome</keyword>
<keyword evidence="1" id="KW-0677">Repeat</keyword>
<gene>
    <name evidence="5" type="ORF">Mgra_00005944</name>
</gene>
<dbReference type="AlphaFoldDB" id="A0A8S9ZMB2"/>
<comment type="caution">
    <text evidence="5">The sequence shown here is derived from an EMBL/GenBank/DDBJ whole genome shotgun (WGS) entry which is preliminary data.</text>
</comment>
<evidence type="ECO:0000259" key="4">
    <source>
        <dbReference type="PROSITE" id="PS01180"/>
    </source>
</evidence>
<dbReference type="InterPro" id="IPR000859">
    <property type="entry name" value="CUB_dom"/>
</dbReference>
<feature type="domain" description="CUB" evidence="4">
    <location>
        <begin position="459"/>
        <end position="528"/>
    </location>
</feature>
<dbReference type="SUPFAM" id="SSF49854">
    <property type="entry name" value="Spermadhesin, CUB domain"/>
    <property type="match status" value="2"/>
</dbReference>
<dbReference type="OrthoDB" id="2186662at2759"/>